<gene>
    <name evidence="1" type="ORF">PHISCL_00230</name>
</gene>
<sequence length="147" mass="16780">MSLLISKYRLNLSDAVISIKSLNLGFVKSTGYANLRCVWAVGCPSELEPARYLRDRPDDPNHPTAEKFPDGFMELFPGVNVPDIVATPCCSQFAVSRKRVRDRPIDDYIRYRDWLVNTTLPTDVSGRIFEYSWHSTLLPFLARDVLI</sequence>
<dbReference type="AlphaFoldDB" id="A0A3A2ZWS6"/>
<dbReference type="Proteomes" id="UP000266188">
    <property type="component" value="Unassembled WGS sequence"/>
</dbReference>
<comment type="caution">
    <text evidence="1">The sequence shown here is derived from an EMBL/GenBank/DDBJ whole genome shotgun (WGS) entry which is preliminary data.</text>
</comment>
<reference evidence="2" key="1">
    <citation type="submission" date="2017-02" db="EMBL/GenBank/DDBJ databases">
        <authorList>
            <person name="Tafer H."/>
            <person name="Lopandic K."/>
        </authorList>
    </citation>
    <scope>NUCLEOTIDE SEQUENCE [LARGE SCALE GENOMIC DNA]</scope>
    <source>
        <strain evidence="2">CBS 366.77</strain>
    </source>
</reference>
<evidence type="ECO:0000313" key="1">
    <source>
        <dbReference type="EMBL" id="RJE27496.1"/>
    </source>
</evidence>
<dbReference type="OrthoDB" id="4524275at2759"/>
<dbReference type="InterPro" id="IPR021838">
    <property type="entry name" value="DUF3431"/>
</dbReference>
<accession>A0A3A2ZWS6</accession>
<dbReference type="Pfam" id="PF11913">
    <property type="entry name" value="DUF3431"/>
    <property type="match status" value="1"/>
</dbReference>
<dbReference type="EMBL" id="MVGC01000003">
    <property type="protein sequence ID" value="RJE27496.1"/>
    <property type="molecule type" value="Genomic_DNA"/>
</dbReference>
<organism evidence="1 2">
    <name type="scientific">Aspergillus sclerotialis</name>
    <dbReference type="NCBI Taxonomy" id="2070753"/>
    <lineage>
        <taxon>Eukaryota</taxon>
        <taxon>Fungi</taxon>
        <taxon>Dikarya</taxon>
        <taxon>Ascomycota</taxon>
        <taxon>Pezizomycotina</taxon>
        <taxon>Eurotiomycetes</taxon>
        <taxon>Eurotiomycetidae</taxon>
        <taxon>Eurotiales</taxon>
        <taxon>Aspergillaceae</taxon>
        <taxon>Aspergillus</taxon>
        <taxon>Aspergillus subgen. Polypaecilum</taxon>
    </lineage>
</organism>
<evidence type="ECO:0000313" key="2">
    <source>
        <dbReference type="Proteomes" id="UP000266188"/>
    </source>
</evidence>
<protein>
    <submittedName>
        <fullName evidence="1">Uncharacterized protein</fullName>
    </submittedName>
</protein>
<dbReference type="PANTHER" id="PTHR37490">
    <property type="entry name" value="EXPRESSED PROTEIN"/>
    <property type="match status" value="1"/>
</dbReference>
<name>A0A3A2ZWS6_9EURO</name>
<dbReference type="PANTHER" id="PTHR37490:SF2">
    <property type="match status" value="1"/>
</dbReference>
<proteinExistence type="predicted"/>
<keyword evidence="2" id="KW-1185">Reference proteome</keyword>